<sequence>ATALSLRDRLVESWNDTQTYFKEQDPKRVYYLSMEFLMGRSLLNTLYNLDVAAPYQEALTEMGYNSAGMLIKW</sequence>
<accession>A0A6A0A9S6</accession>
<proteinExistence type="inferred from homology"/>
<dbReference type="GO" id="GO:0008184">
    <property type="term" value="F:glycogen phosphorylase activity"/>
    <property type="evidence" value="ECO:0007669"/>
    <property type="project" value="InterPro"/>
</dbReference>
<evidence type="ECO:0000313" key="2">
    <source>
        <dbReference type="EMBL" id="GFH29131.1"/>
    </source>
</evidence>
<dbReference type="Proteomes" id="UP000485058">
    <property type="component" value="Unassembled WGS sequence"/>
</dbReference>
<feature type="non-terminal residue" evidence="2">
    <location>
        <position position="1"/>
    </location>
</feature>
<comment type="caution">
    <text evidence="2">The sequence shown here is derived from an EMBL/GenBank/DDBJ whole genome shotgun (WGS) entry which is preliminary data.</text>
</comment>
<evidence type="ECO:0000313" key="3">
    <source>
        <dbReference type="Proteomes" id="UP000485058"/>
    </source>
</evidence>
<comment type="similarity">
    <text evidence="1">Belongs to the glycogen phosphorylase family.</text>
</comment>
<keyword evidence="3" id="KW-1185">Reference proteome</keyword>
<protein>
    <submittedName>
        <fullName evidence="2">Alpha-1,4 glucan phosphorylase</fullName>
    </submittedName>
</protein>
<dbReference type="PANTHER" id="PTHR11468">
    <property type="entry name" value="GLYCOGEN PHOSPHORYLASE"/>
    <property type="match status" value="1"/>
</dbReference>
<organism evidence="2 3">
    <name type="scientific">Haematococcus lacustris</name>
    <name type="common">Green alga</name>
    <name type="synonym">Haematococcus pluvialis</name>
    <dbReference type="NCBI Taxonomy" id="44745"/>
    <lineage>
        <taxon>Eukaryota</taxon>
        <taxon>Viridiplantae</taxon>
        <taxon>Chlorophyta</taxon>
        <taxon>core chlorophytes</taxon>
        <taxon>Chlorophyceae</taxon>
        <taxon>CS clade</taxon>
        <taxon>Chlamydomonadales</taxon>
        <taxon>Haematococcaceae</taxon>
        <taxon>Haematococcus</taxon>
    </lineage>
</organism>
<dbReference type="PANTHER" id="PTHR11468:SF30">
    <property type="entry name" value="ALPHA-1,4 GLUCAN PHOSPHORYLASE"/>
    <property type="match status" value="1"/>
</dbReference>
<dbReference type="InterPro" id="IPR000811">
    <property type="entry name" value="Glyco_trans_35"/>
</dbReference>
<name>A0A6A0A9S6_HAELA</name>
<dbReference type="EMBL" id="BLLF01004196">
    <property type="protein sequence ID" value="GFH29131.1"/>
    <property type="molecule type" value="Genomic_DNA"/>
</dbReference>
<dbReference type="SUPFAM" id="SSF53756">
    <property type="entry name" value="UDP-Glycosyltransferase/glycogen phosphorylase"/>
    <property type="match status" value="1"/>
</dbReference>
<dbReference type="AlphaFoldDB" id="A0A6A0A9S6"/>
<dbReference type="GO" id="GO:0030170">
    <property type="term" value="F:pyridoxal phosphate binding"/>
    <property type="evidence" value="ECO:0007669"/>
    <property type="project" value="TreeGrafter"/>
</dbReference>
<gene>
    <name evidence="2" type="ORF">HaLaN_27739</name>
</gene>
<evidence type="ECO:0000256" key="1">
    <source>
        <dbReference type="ARBA" id="ARBA00006047"/>
    </source>
</evidence>
<feature type="non-terminal residue" evidence="2">
    <location>
        <position position="73"/>
    </location>
</feature>
<dbReference type="GO" id="GO:0005737">
    <property type="term" value="C:cytoplasm"/>
    <property type="evidence" value="ECO:0007669"/>
    <property type="project" value="TreeGrafter"/>
</dbReference>
<dbReference type="GO" id="GO:0005980">
    <property type="term" value="P:glycogen catabolic process"/>
    <property type="evidence" value="ECO:0007669"/>
    <property type="project" value="TreeGrafter"/>
</dbReference>
<reference evidence="2 3" key="1">
    <citation type="submission" date="2020-02" db="EMBL/GenBank/DDBJ databases">
        <title>Draft genome sequence of Haematococcus lacustris strain NIES-144.</title>
        <authorList>
            <person name="Morimoto D."/>
            <person name="Nakagawa S."/>
            <person name="Yoshida T."/>
            <person name="Sawayama S."/>
        </authorList>
    </citation>
    <scope>NUCLEOTIDE SEQUENCE [LARGE SCALE GENOMIC DNA]</scope>
    <source>
        <strain evidence="2 3">NIES-144</strain>
    </source>
</reference>
<dbReference type="Gene3D" id="3.40.50.2000">
    <property type="entry name" value="Glycogen Phosphorylase B"/>
    <property type="match status" value="1"/>
</dbReference>